<feature type="compositionally biased region" description="Basic residues" evidence="1">
    <location>
        <begin position="1"/>
        <end position="14"/>
    </location>
</feature>
<feature type="non-terminal residue" evidence="2">
    <location>
        <position position="196"/>
    </location>
</feature>
<sequence length="196" mass="22947">RSRALRRGGGRRTPRRSDTVSGPQRVGGAGPLALGRQVWTLTGIRIGWTAGIGSPGHQVIWLDSGHRVIWQGSGLRVNWYWIVWLDSGHWVTRHQVIWLDSGHRVIWQGSGLRVNRHDSEHRVIRYRIVWLDSGHRVTRYDSGHWVTRHQVIWLDSGHRIRYRIIWINSGHRVNWPNRIVRLDQFIMLGRGIRLNR</sequence>
<keyword evidence="3" id="KW-1185">Reference proteome</keyword>
<proteinExistence type="predicted"/>
<evidence type="ECO:0000313" key="2">
    <source>
        <dbReference type="EMBL" id="CAI9565405.1"/>
    </source>
</evidence>
<feature type="region of interest" description="Disordered" evidence="1">
    <location>
        <begin position="1"/>
        <end position="29"/>
    </location>
</feature>
<gene>
    <name evidence="2" type="ORF">SPARVUS_LOCUS6071708</name>
</gene>
<organism evidence="2 3">
    <name type="scientific">Staurois parvus</name>
    <dbReference type="NCBI Taxonomy" id="386267"/>
    <lineage>
        <taxon>Eukaryota</taxon>
        <taxon>Metazoa</taxon>
        <taxon>Chordata</taxon>
        <taxon>Craniata</taxon>
        <taxon>Vertebrata</taxon>
        <taxon>Euteleostomi</taxon>
        <taxon>Amphibia</taxon>
        <taxon>Batrachia</taxon>
        <taxon>Anura</taxon>
        <taxon>Neobatrachia</taxon>
        <taxon>Ranoidea</taxon>
        <taxon>Ranidae</taxon>
        <taxon>Staurois</taxon>
    </lineage>
</organism>
<dbReference type="Proteomes" id="UP001162483">
    <property type="component" value="Unassembled WGS sequence"/>
</dbReference>
<protein>
    <submittedName>
        <fullName evidence="2">Uncharacterized protein</fullName>
    </submittedName>
</protein>
<evidence type="ECO:0000313" key="3">
    <source>
        <dbReference type="Proteomes" id="UP001162483"/>
    </source>
</evidence>
<evidence type="ECO:0000256" key="1">
    <source>
        <dbReference type="SAM" id="MobiDB-lite"/>
    </source>
</evidence>
<comment type="caution">
    <text evidence="2">The sequence shown here is derived from an EMBL/GenBank/DDBJ whole genome shotgun (WGS) entry which is preliminary data.</text>
</comment>
<feature type="non-terminal residue" evidence="2">
    <location>
        <position position="1"/>
    </location>
</feature>
<name>A0ABN9CYV4_9NEOB</name>
<accession>A0ABN9CYV4</accession>
<dbReference type="EMBL" id="CATNWA010013574">
    <property type="protein sequence ID" value="CAI9565405.1"/>
    <property type="molecule type" value="Genomic_DNA"/>
</dbReference>
<reference evidence="2" key="1">
    <citation type="submission" date="2023-05" db="EMBL/GenBank/DDBJ databases">
        <authorList>
            <person name="Stuckert A."/>
        </authorList>
    </citation>
    <scope>NUCLEOTIDE SEQUENCE</scope>
</reference>